<organism evidence="7 8">
    <name type="scientific">Arachis hypogaea</name>
    <name type="common">Peanut</name>
    <dbReference type="NCBI Taxonomy" id="3818"/>
    <lineage>
        <taxon>Eukaryota</taxon>
        <taxon>Viridiplantae</taxon>
        <taxon>Streptophyta</taxon>
        <taxon>Embryophyta</taxon>
        <taxon>Tracheophyta</taxon>
        <taxon>Spermatophyta</taxon>
        <taxon>Magnoliopsida</taxon>
        <taxon>eudicotyledons</taxon>
        <taxon>Gunneridae</taxon>
        <taxon>Pentapetalae</taxon>
        <taxon>rosids</taxon>
        <taxon>fabids</taxon>
        <taxon>Fabales</taxon>
        <taxon>Fabaceae</taxon>
        <taxon>Papilionoideae</taxon>
        <taxon>50 kb inversion clade</taxon>
        <taxon>dalbergioids sensu lato</taxon>
        <taxon>Dalbergieae</taxon>
        <taxon>Pterocarpus clade</taxon>
        <taxon>Arachis</taxon>
    </lineage>
</organism>
<dbReference type="GO" id="GO:0008270">
    <property type="term" value="F:zinc ion binding"/>
    <property type="evidence" value="ECO:0007669"/>
    <property type="project" value="UniProtKB-KW"/>
</dbReference>
<dbReference type="InterPro" id="IPR000315">
    <property type="entry name" value="Znf_B-box"/>
</dbReference>
<dbReference type="PANTHER" id="PTHR31717">
    <property type="entry name" value="ZINC FINGER PROTEIN CONSTANS-LIKE 10"/>
    <property type="match status" value="1"/>
</dbReference>
<gene>
    <name evidence="7" type="ORF">Ahy_B03g066999</name>
</gene>
<dbReference type="SMART" id="SM00336">
    <property type="entry name" value="BBOX"/>
    <property type="match status" value="1"/>
</dbReference>
<dbReference type="AlphaFoldDB" id="A0A445A5I1"/>
<keyword evidence="1" id="KW-0479">Metal-binding</keyword>
<evidence type="ECO:0000256" key="1">
    <source>
        <dbReference type="ARBA" id="ARBA00022723"/>
    </source>
</evidence>
<evidence type="ECO:0000256" key="2">
    <source>
        <dbReference type="ARBA" id="ARBA00022771"/>
    </source>
</evidence>
<dbReference type="STRING" id="3818.A0A445A5I1"/>
<dbReference type="PROSITE" id="PS50119">
    <property type="entry name" value="ZF_BBOX"/>
    <property type="match status" value="1"/>
</dbReference>
<keyword evidence="3" id="KW-0862">Zinc</keyword>
<name>A0A445A5I1_ARAHY</name>
<evidence type="ECO:0000256" key="5">
    <source>
        <dbReference type="SAM" id="MobiDB-lite"/>
    </source>
</evidence>
<evidence type="ECO:0000256" key="4">
    <source>
        <dbReference type="PROSITE-ProRule" id="PRU00024"/>
    </source>
</evidence>
<evidence type="ECO:0000313" key="8">
    <source>
        <dbReference type="Proteomes" id="UP000289738"/>
    </source>
</evidence>
<dbReference type="CDD" id="cd19821">
    <property type="entry name" value="Bbox1_BBX-like"/>
    <property type="match status" value="1"/>
</dbReference>
<keyword evidence="2 4" id="KW-0863">Zinc-finger</keyword>
<proteinExistence type="predicted"/>
<dbReference type="PANTHER" id="PTHR31717:SF116">
    <property type="entry name" value="B-BOX TYPE ZINC FINGER PROTEIN"/>
    <property type="match status" value="1"/>
</dbReference>
<feature type="region of interest" description="Disordered" evidence="5">
    <location>
        <begin position="77"/>
        <end position="144"/>
    </location>
</feature>
<feature type="compositionally biased region" description="Acidic residues" evidence="5">
    <location>
        <begin position="84"/>
        <end position="110"/>
    </location>
</feature>
<protein>
    <recommendedName>
        <fullName evidence="6">B box-type domain-containing protein</fullName>
    </recommendedName>
</protein>
<dbReference type="Gramene" id="arahy.Tifrunner.gnm2.ann2.Ah13g185400.1">
    <property type="protein sequence ID" value="arahy.Tifrunner.gnm2.ann2.Ah13g185400.1-CDS"/>
    <property type="gene ID" value="arahy.Tifrunner.gnm2.ann2.Ah13g185400"/>
</dbReference>
<sequence>MMKKCELCKVRARTFCESDQASLCWTCDANVHGANFLVAKHSRTLLCRDCYSLTPWKATGAALLNAVSLCHSCSKGEQEKPKEEESEGENNDETEIEDDDDDDGFEDVDGENQVVPWCSSTTPPPPPSSSAGSEESGFGAGDGFDLATSLKRRRDVDASDRDLQPRTLRFVSGGGWQRTTTEVVGVTVEIEAAFDVGTLILTTSLA</sequence>
<evidence type="ECO:0000256" key="3">
    <source>
        <dbReference type="ARBA" id="ARBA00022833"/>
    </source>
</evidence>
<feature type="domain" description="B box-type" evidence="6">
    <location>
        <begin position="1"/>
        <end position="46"/>
    </location>
</feature>
<dbReference type="Proteomes" id="UP000289738">
    <property type="component" value="Chromosome B03"/>
</dbReference>
<keyword evidence="8" id="KW-1185">Reference proteome</keyword>
<accession>A0A445A5I1</accession>
<dbReference type="InterPro" id="IPR049808">
    <property type="entry name" value="CONSTANS-like_Bbox1"/>
</dbReference>
<evidence type="ECO:0000313" key="7">
    <source>
        <dbReference type="EMBL" id="RYR21676.1"/>
    </source>
</evidence>
<dbReference type="SMR" id="A0A445A5I1"/>
<comment type="caution">
    <text evidence="7">The sequence shown here is derived from an EMBL/GenBank/DDBJ whole genome shotgun (WGS) entry which is preliminary data.</text>
</comment>
<evidence type="ECO:0000259" key="6">
    <source>
        <dbReference type="PROSITE" id="PS50119"/>
    </source>
</evidence>
<dbReference type="Pfam" id="PF00643">
    <property type="entry name" value="zf-B_box"/>
    <property type="match status" value="1"/>
</dbReference>
<dbReference type="EMBL" id="SDMP01000013">
    <property type="protein sequence ID" value="RYR21676.1"/>
    <property type="molecule type" value="Genomic_DNA"/>
</dbReference>
<reference evidence="7 8" key="1">
    <citation type="submission" date="2019-01" db="EMBL/GenBank/DDBJ databases">
        <title>Sequencing of cultivated peanut Arachis hypogaea provides insights into genome evolution and oil improvement.</title>
        <authorList>
            <person name="Chen X."/>
        </authorList>
    </citation>
    <scope>NUCLEOTIDE SEQUENCE [LARGE SCALE GENOMIC DNA]</scope>
    <source>
        <strain evidence="8">cv. Fuhuasheng</strain>
        <tissue evidence="7">Leaves</tissue>
    </source>
</reference>